<proteinExistence type="predicted"/>
<keyword evidence="7" id="KW-1185">Reference proteome</keyword>
<evidence type="ECO:0000259" key="5">
    <source>
        <dbReference type="PROSITE" id="PS51464"/>
    </source>
</evidence>
<sequence length="292" mass="32802">MEGNRQDLIKIIQMKFPRLSKGQKIIAEYILKHYDKAAFMTAAKLGQTVGVSESTVVRFANELGFSGYPSLQKELQELIKTKLTSVQRIEITNELIDEENPLKSVLKADIENIRVTLEKINQNTFDEVVSEILKANRIYIVGFRSSQALVEFMGFYLNLILDNVRVISRGVSDVFEQLLRVGEGDLVIGISFPRYSLRTIDALKFAKDRNAKVVAITDSLLSPLAAHADYTLIAQSNMVSFVDSLVAPLSLINALIVAVGVKQKDVISETFKTLENIWEEYNVYGGRSKNYD</sequence>
<dbReference type="InterPro" id="IPR036388">
    <property type="entry name" value="WH-like_DNA-bd_sf"/>
</dbReference>
<dbReference type="Gene3D" id="1.10.10.10">
    <property type="entry name" value="Winged helix-like DNA-binding domain superfamily/Winged helix DNA-binding domain"/>
    <property type="match status" value="1"/>
</dbReference>
<dbReference type="InterPro" id="IPR046348">
    <property type="entry name" value="SIS_dom_sf"/>
</dbReference>
<dbReference type="InterPro" id="IPR047640">
    <property type="entry name" value="RpiR-like"/>
</dbReference>
<feature type="domain" description="SIS" evidence="5">
    <location>
        <begin position="128"/>
        <end position="266"/>
    </location>
</feature>
<dbReference type="InterPro" id="IPR001347">
    <property type="entry name" value="SIS_dom"/>
</dbReference>
<dbReference type="Gene3D" id="3.40.50.10490">
    <property type="entry name" value="Glucose-6-phosphate isomerase like protein, domain 1"/>
    <property type="match status" value="1"/>
</dbReference>
<dbReference type="GO" id="GO:0003700">
    <property type="term" value="F:DNA-binding transcription factor activity"/>
    <property type="evidence" value="ECO:0007669"/>
    <property type="project" value="InterPro"/>
</dbReference>
<dbReference type="Proteomes" id="UP000242850">
    <property type="component" value="Unassembled WGS sequence"/>
</dbReference>
<dbReference type="InterPro" id="IPR000281">
    <property type="entry name" value="HTH_RpiR"/>
</dbReference>
<evidence type="ECO:0000256" key="2">
    <source>
        <dbReference type="ARBA" id="ARBA00023125"/>
    </source>
</evidence>
<dbReference type="EMBL" id="FNUK01000010">
    <property type="protein sequence ID" value="SEF76294.1"/>
    <property type="molecule type" value="Genomic_DNA"/>
</dbReference>
<evidence type="ECO:0000256" key="1">
    <source>
        <dbReference type="ARBA" id="ARBA00023015"/>
    </source>
</evidence>
<keyword evidence="2" id="KW-0238">DNA-binding</keyword>
<dbReference type="GO" id="GO:1901135">
    <property type="term" value="P:carbohydrate derivative metabolic process"/>
    <property type="evidence" value="ECO:0007669"/>
    <property type="project" value="InterPro"/>
</dbReference>
<dbReference type="PROSITE" id="PS51464">
    <property type="entry name" value="SIS"/>
    <property type="match status" value="1"/>
</dbReference>
<dbReference type="Pfam" id="PF01380">
    <property type="entry name" value="SIS"/>
    <property type="match status" value="1"/>
</dbReference>
<dbReference type="RefSeq" id="WP_103895922.1">
    <property type="nucleotide sequence ID" value="NZ_FNUK01000010.1"/>
</dbReference>
<dbReference type="InterPro" id="IPR009057">
    <property type="entry name" value="Homeodomain-like_sf"/>
</dbReference>
<dbReference type="OrthoDB" id="2930at2"/>
<dbReference type="GO" id="GO:0003677">
    <property type="term" value="F:DNA binding"/>
    <property type="evidence" value="ECO:0007669"/>
    <property type="project" value="UniProtKB-KW"/>
</dbReference>
<evidence type="ECO:0000313" key="6">
    <source>
        <dbReference type="EMBL" id="SEF76294.1"/>
    </source>
</evidence>
<accession>A0A1H5UMQ6</accession>
<reference evidence="7" key="1">
    <citation type="submission" date="2016-10" db="EMBL/GenBank/DDBJ databases">
        <authorList>
            <person name="Varghese N."/>
            <person name="Submissions S."/>
        </authorList>
    </citation>
    <scope>NUCLEOTIDE SEQUENCE [LARGE SCALE GENOMIC DNA]</scope>
    <source>
        <strain evidence="7">DSM 5463</strain>
    </source>
</reference>
<evidence type="ECO:0000256" key="3">
    <source>
        <dbReference type="ARBA" id="ARBA00023163"/>
    </source>
</evidence>
<keyword evidence="1" id="KW-0805">Transcription regulation</keyword>
<evidence type="ECO:0000313" key="7">
    <source>
        <dbReference type="Proteomes" id="UP000242850"/>
    </source>
</evidence>
<feature type="domain" description="HTH rpiR-type" evidence="4">
    <location>
        <begin position="6"/>
        <end position="82"/>
    </location>
</feature>
<dbReference type="PANTHER" id="PTHR30514">
    <property type="entry name" value="GLUCOKINASE"/>
    <property type="match status" value="1"/>
</dbReference>
<dbReference type="GO" id="GO:0097367">
    <property type="term" value="F:carbohydrate derivative binding"/>
    <property type="evidence" value="ECO:0007669"/>
    <property type="project" value="InterPro"/>
</dbReference>
<dbReference type="PANTHER" id="PTHR30514:SF18">
    <property type="entry name" value="RPIR-FAMILY TRANSCRIPTIONAL REGULATOR"/>
    <property type="match status" value="1"/>
</dbReference>
<dbReference type="AlphaFoldDB" id="A0A1H5UMQ6"/>
<gene>
    <name evidence="6" type="ORF">SAMN05660865_00942</name>
</gene>
<protein>
    <submittedName>
        <fullName evidence="6">Transcriptional regulator, RpiR family</fullName>
    </submittedName>
</protein>
<dbReference type="PROSITE" id="PS51071">
    <property type="entry name" value="HTH_RPIR"/>
    <property type="match status" value="1"/>
</dbReference>
<dbReference type="Pfam" id="PF01418">
    <property type="entry name" value="HTH_6"/>
    <property type="match status" value="1"/>
</dbReference>
<dbReference type="InterPro" id="IPR035472">
    <property type="entry name" value="RpiR-like_SIS"/>
</dbReference>
<dbReference type="SUPFAM" id="SSF53697">
    <property type="entry name" value="SIS domain"/>
    <property type="match status" value="1"/>
</dbReference>
<name>A0A1H5UMQ6_9CLOT</name>
<keyword evidence="3" id="KW-0804">Transcription</keyword>
<dbReference type="SUPFAM" id="SSF46689">
    <property type="entry name" value="Homeodomain-like"/>
    <property type="match status" value="1"/>
</dbReference>
<dbReference type="CDD" id="cd05013">
    <property type="entry name" value="SIS_RpiR"/>
    <property type="match status" value="1"/>
</dbReference>
<evidence type="ECO:0000259" key="4">
    <source>
        <dbReference type="PROSITE" id="PS51071"/>
    </source>
</evidence>
<organism evidence="6 7">
    <name type="scientific">Caloramator fervidus</name>
    <dbReference type="NCBI Taxonomy" id="29344"/>
    <lineage>
        <taxon>Bacteria</taxon>
        <taxon>Bacillati</taxon>
        <taxon>Bacillota</taxon>
        <taxon>Clostridia</taxon>
        <taxon>Eubacteriales</taxon>
        <taxon>Clostridiaceae</taxon>
        <taxon>Caloramator</taxon>
    </lineage>
</organism>